<organism evidence="2 3">
    <name type="scientific">Paralvinella palmiformis</name>
    <dbReference type="NCBI Taxonomy" id="53620"/>
    <lineage>
        <taxon>Eukaryota</taxon>
        <taxon>Metazoa</taxon>
        <taxon>Spiralia</taxon>
        <taxon>Lophotrochozoa</taxon>
        <taxon>Annelida</taxon>
        <taxon>Polychaeta</taxon>
        <taxon>Sedentaria</taxon>
        <taxon>Canalipalpata</taxon>
        <taxon>Terebellida</taxon>
        <taxon>Terebelliformia</taxon>
        <taxon>Alvinellidae</taxon>
        <taxon>Paralvinella</taxon>
    </lineage>
</organism>
<evidence type="ECO:0008006" key="4">
    <source>
        <dbReference type="Google" id="ProtNLM"/>
    </source>
</evidence>
<evidence type="ECO:0000313" key="2">
    <source>
        <dbReference type="EMBL" id="KAK2170418.1"/>
    </source>
</evidence>
<dbReference type="AlphaFoldDB" id="A0AAD9KF15"/>
<dbReference type="Gene3D" id="2.30.40.10">
    <property type="entry name" value="Urease, subunit C, domain 1"/>
    <property type="match status" value="1"/>
</dbReference>
<sequence length="198" mass="21840">MTNQNNSSTITQYCNCYLLRNHNIIKDDLWVRDGVILDPKIIFFDEKTSADIQIDCHGAIISPGFIDVQCNDLLKRVPEVTRQLLPHGVTSLCPTVITLPRQHYAKIIPQIQRKPGGPDGTGILGLHLEGPFINPEKKGAHPAEHILQPVNGISDLFSIYGNIDHAAIVTIAPEIPGSMEIIRELTSKGIVVSLARQQ</sequence>
<dbReference type="EMBL" id="JAODUP010000003">
    <property type="protein sequence ID" value="KAK2170418.1"/>
    <property type="molecule type" value="Genomic_DNA"/>
</dbReference>
<dbReference type="Proteomes" id="UP001208570">
    <property type="component" value="Unassembled WGS sequence"/>
</dbReference>
<comment type="caution">
    <text evidence="2">The sequence shown here is derived from an EMBL/GenBank/DDBJ whole genome shotgun (WGS) entry which is preliminary data.</text>
</comment>
<name>A0AAD9KF15_9ANNE</name>
<protein>
    <recommendedName>
        <fullName evidence="4">N-acetylglucosamine-6-phosphate deacetylase</fullName>
    </recommendedName>
</protein>
<dbReference type="InterPro" id="IPR032466">
    <property type="entry name" value="Metal_Hydrolase"/>
</dbReference>
<reference evidence="2" key="1">
    <citation type="journal article" date="2023" name="Mol. Biol. Evol.">
        <title>Third-Generation Sequencing Reveals the Adaptive Role of the Epigenome in Three Deep-Sea Polychaetes.</title>
        <authorList>
            <person name="Perez M."/>
            <person name="Aroh O."/>
            <person name="Sun Y."/>
            <person name="Lan Y."/>
            <person name="Juniper S.K."/>
            <person name="Young C.R."/>
            <person name="Angers B."/>
            <person name="Qian P.Y."/>
        </authorList>
    </citation>
    <scope>NUCLEOTIDE SEQUENCE</scope>
    <source>
        <strain evidence="2">P08H-3</strain>
    </source>
</reference>
<gene>
    <name evidence="2" type="ORF">LSH36_3g27002</name>
</gene>
<dbReference type="InterPro" id="IPR011059">
    <property type="entry name" value="Metal-dep_hydrolase_composite"/>
</dbReference>
<proteinExistence type="predicted"/>
<dbReference type="GO" id="GO:0006046">
    <property type="term" value="P:N-acetylglucosamine catabolic process"/>
    <property type="evidence" value="ECO:0007669"/>
    <property type="project" value="TreeGrafter"/>
</dbReference>
<dbReference type="Gene3D" id="3.20.20.140">
    <property type="entry name" value="Metal-dependent hydrolases"/>
    <property type="match status" value="1"/>
</dbReference>
<evidence type="ECO:0000256" key="1">
    <source>
        <dbReference type="ARBA" id="ARBA00022801"/>
    </source>
</evidence>
<dbReference type="PANTHER" id="PTHR11113">
    <property type="entry name" value="N-ACETYLGLUCOSAMINE-6-PHOSPHATE DEACETYLASE"/>
    <property type="match status" value="1"/>
</dbReference>
<dbReference type="GO" id="GO:0008448">
    <property type="term" value="F:N-acetylglucosamine-6-phosphate deacetylase activity"/>
    <property type="evidence" value="ECO:0007669"/>
    <property type="project" value="TreeGrafter"/>
</dbReference>
<dbReference type="PANTHER" id="PTHR11113:SF14">
    <property type="entry name" value="N-ACETYLGLUCOSAMINE-6-PHOSPHATE DEACETYLASE"/>
    <property type="match status" value="1"/>
</dbReference>
<dbReference type="SUPFAM" id="SSF51556">
    <property type="entry name" value="Metallo-dependent hydrolases"/>
    <property type="match status" value="1"/>
</dbReference>
<evidence type="ECO:0000313" key="3">
    <source>
        <dbReference type="Proteomes" id="UP001208570"/>
    </source>
</evidence>
<keyword evidence="3" id="KW-1185">Reference proteome</keyword>
<keyword evidence="1" id="KW-0378">Hydrolase</keyword>
<accession>A0AAD9KF15</accession>